<dbReference type="Proteomes" id="UP001152607">
    <property type="component" value="Unassembled WGS sequence"/>
</dbReference>
<dbReference type="AlphaFoldDB" id="A0A9W4XKG1"/>
<proteinExistence type="predicted"/>
<evidence type="ECO:0000313" key="3">
    <source>
        <dbReference type="Proteomes" id="UP001152607"/>
    </source>
</evidence>
<dbReference type="EMBL" id="CAOQHR010000001">
    <property type="protein sequence ID" value="CAI6262400.1"/>
    <property type="molecule type" value="Genomic_DNA"/>
</dbReference>
<sequence>MLICSACLRLALVFQSSLISSTYSQPRCPGSHHLIVNDPSRMITTHITKITEETP</sequence>
<accession>A0A9W4XKG1</accession>
<name>A0A9W4XKG1_9PLEO</name>
<feature type="chain" id="PRO_5040791315" evidence="1">
    <location>
        <begin position="25"/>
        <end position="55"/>
    </location>
</feature>
<protein>
    <submittedName>
        <fullName evidence="2">Uncharacterized protein</fullName>
    </submittedName>
</protein>
<gene>
    <name evidence="2" type="ORF">PDIGIT_LOCUS1401</name>
</gene>
<comment type="caution">
    <text evidence="2">The sequence shown here is derived from an EMBL/GenBank/DDBJ whole genome shotgun (WGS) entry which is preliminary data.</text>
</comment>
<keyword evidence="1" id="KW-0732">Signal</keyword>
<feature type="signal peptide" evidence="1">
    <location>
        <begin position="1"/>
        <end position="24"/>
    </location>
</feature>
<evidence type="ECO:0000256" key="1">
    <source>
        <dbReference type="SAM" id="SignalP"/>
    </source>
</evidence>
<keyword evidence="3" id="KW-1185">Reference proteome</keyword>
<organism evidence="2 3">
    <name type="scientific">Periconia digitata</name>
    <dbReference type="NCBI Taxonomy" id="1303443"/>
    <lineage>
        <taxon>Eukaryota</taxon>
        <taxon>Fungi</taxon>
        <taxon>Dikarya</taxon>
        <taxon>Ascomycota</taxon>
        <taxon>Pezizomycotina</taxon>
        <taxon>Dothideomycetes</taxon>
        <taxon>Pleosporomycetidae</taxon>
        <taxon>Pleosporales</taxon>
        <taxon>Massarineae</taxon>
        <taxon>Periconiaceae</taxon>
        <taxon>Periconia</taxon>
    </lineage>
</organism>
<evidence type="ECO:0000313" key="2">
    <source>
        <dbReference type="EMBL" id="CAI6262400.1"/>
    </source>
</evidence>
<reference evidence="2" key="1">
    <citation type="submission" date="2023-01" db="EMBL/GenBank/DDBJ databases">
        <authorList>
            <person name="Van Ghelder C."/>
            <person name="Rancurel C."/>
        </authorList>
    </citation>
    <scope>NUCLEOTIDE SEQUENCE</scope>
    <source>
        <strain evidence="2">CNCM I-4278</strain>
    </source>
</reference>